<gene>
    <name evidence="2" type="ORF">BGHDH14_bgh01408</name>
</gene>
<dbReference type="EMBL" id="CAUH01002413">
    <property type="protein sequence ID" value="CCU76383.1"/>
    <property type="molecule type" value="Genomic_DNA"/>
</dbReference>
<reference evidence="2 3" key="1">
    <citation type="journal article" date="2010" name="Science">
        <title>Genome expansion and gene loss in powdery mildew fungi reveal tradeoffs in extreme parasitism.</title>
        <authorList>
            <person name="Spanu P.D."/>
            <person name="Abbott J.C."/>
            <person name="Amselem J."/>
            <person name="Burgis T.A."/>
            <person name="Soanes D.M."/>
            <person name="Stueber K."/>
            <person name="Ver Loren van Themaat E."/>
            <person name="Brown J.K.M."/>
            <person name="Butcher S.A."/>
            <person name="Gurr S.J."/>
            <person name="Lebrun M.-H."/>
            <person name="Ridout C.J."/>
            <person name="Schulze-Lefert P."/>
            <person name="Talbot N.J."/>
            <person name="Ahmadinejad N."/>
            <person name="Ametz C."/>
            <person name="Barton G.R."/>
            <person name="Benjdia M."/>
            <person name="Bidzinski P."/>
            <person name="Bindschedler L.V."/>
            <person name="Both M."/>
            <person name="Brewer M.T."/>
            <person name="Cadle-Davidson L."/>
            <person name="Cadle-Davidson M.M."/>
            <person name="Collemare J."/>
            <person name="Cramer R."/>
            <person name="Frenkel O."/>
            <person name="Godfrey D."/>
            <person name="Harriman J."/>
            <person name="Hoede C."/>
            <person name="King B.C."/>
            <person name="Klages S."/>
            <person name="Kleemann J."/>
            <person name="Knoll D."/>
            <person name="Koti P.S."/>
            <person name="Kreplak J."/>
            <person name="Lopez-Ruiz F.J."/>
            <person name="Lu X."/>
            <person name="Maekawa T."/>
            <person name="Mahanil S."/>
            <person name="Micali C."/>
            <person name="Milgroom M.G."/>
            <person name="Montana G."/>
            <person name="Noir S."/>
            <person name="O'Connell R.J."/>
            <person name="Oberhaensli S."/>
            <person name="Parlange F."/>
            <person name="Pedersen C."/>
            <person name="Quesneville H."/>
            <person name="Reinhardt R."/>
            <person name="Rott M."/>
            <person name="Sacristan S."/>
            <person name="Schmidt S.M."/>
            <person name="Schoen M."/>
            <person name="Skamnioti P."/>
            <person name="Sommer H."/>
            <person name="Stephens A."/>
            <person name="Takahara H."/>
            <person name="Thordal-Christensen H."/>
            <person name="Vigouroux M."/>
            <person name="Wessling R."/>
            <person name="Wicker T."/>
            <person name="Panstruga R."/>
        </authorList>
    </citation>
    <scope>NUCLEOTIDE SEQUENCE [LARGE SCALE GENOMIC DNA]</scope>
    <source>
        <strain evidence="2">DH14</strain>
    </source>
</reference>
<evidence type="ECO:0000313" key="3">
    <source>
        <dbReference type="Proteomes" id="UP000015441"/>
    </source>
</evidence>
<protein>
    <submittedName>
        <fullName evidence="2">CELP0003 Effector like protein</fullName>
    </submittedName>
</protein>
<evidence type="ECO:0000313" key="2">
    <source>
        <dbReference type="EMBL" id="CCU76383.1"/>
    </source>
</evidence>
<dbReference type="AlphaFoldDB" id="N1JF22"/>
<dbReference type="HOGENOM" id="CLU_2084460_0_0_1"/>
<feature type="chain" id="PRO_5004106630" evidence="1">
    <location>
        <begin position="22"/>
        <end position="117"/>
    </location>
</feature>
<feature type="signal peptide" evidence="1">
    <location>
        <begin position="1"/>
        <end position="21"/>
    </location>
</feature>
<sequence length="117" mass="13230">MRFSTMAIIFQSTSLLAVGHAALTIGHIAEKNKGFTCNGAPFLEGSYRTQRIDANNRIRNYELEEISQRVVDEFLSSETNAGPVMYGDGEEVTYYLYKLENFGTRNSILRRNLIIIS</sequence>
<name>N1JF22_BLUG1</name>
<keyword evidence="1" id="KW-0732">Signal</keyword>
<organism evidence="2 3">
    <name type="scientific">Blumeria graminis f. sp. hordei (strain DH14)</name>
    <name type="common">Barley powdery mildew</name>
    <name type="synonym">Oidium monilioides f. sp. hordei</name>
    <dbReference type="NCBI Taxonomy" id="546991"/>
    <lineage>
        <taxon>Eukaryota</taxon>
        <taxon>Fungi</taxon>
        <taxon>Dikarya</taxon>
        <taxon>Ascomycota</taxon>
        <taxon>Pezizomycotina</taxon>
        <taxon>Leotiomycetes</taxon>
        <taxon>Erysiphales</taxon>
        <taxon>Erysiphaceae</taxon>
        <taxon>Blumeria</taxon>
        <taxon>Blumeria hordei</taxon>
    </lineage>
</organism>
<proteinExistence type="predicted"/>
<comment type="caution">
    <text evidence="2">The sequence shown here is derived from an EMBL/GenBank/DDBJ whole genome shotgun (WGS) entry which is preliminary data.</text>
</comment>
<evidence type="ECO:0000256" key="1">
    <source>
        <dbReference type="SAM" id="SignalP"/>
    </source>
</evidence>
<keyword evidence="3" id="KW-1185">Reference proteome</keyword>
<dbReference type="Proteomes" id="UP000015441">
    <property type="component" value="Unassembled WGS sequence"/>
</dbReference>
<accession>N1JF22</accession>
<dbReference type="InParanoid" id="N1JF22"/>